<dbReference type="AlphaFoldDB" id="A0A839GZ58"/>
<dbReference type="InterPro" id="IPR010332">
    <property type="entry name" value="ATPase_terminase-su_N"/>
</dbReference>
<comment type="caution">
    <text evidence="2">The sequence shown here is derived from an EMBL/GenBank/DDBJ whole genome shotgun (WGS) entry which is preliminary data.</text>
</comment>
<dbReference type="Pfam" id="PF06056">
    <property type="entry name" value="Terminase_5"/>
    <property type="match status" value="1"/>
</dbReference>
<dbReference type="Proteomes" id="UP000563094">
    <property type="component" value="Unassembled WGS sequence"/>
</dbReference>
<keyword evidence="3" id="KW-1185">Reference proteome</keyword>
<proteinExistence type="predicted"/>
<protein>
    <submittedName>
        <fullName evidence="2">Uncharacterized protein YjcR</fullName>
    </submittedName>
</protein>
<dbReference type="Gene3D" id="1.10.10.60">
    <property type="entry name" value="Homeodomain-like"/>
    <property type="match status" value="1"/>
</dbReference>
<dbReference type="EMBL" id="JACJIQ010000017">
    <property type="protein sequence ID" value="MBA9078951.1"/>
    <property type="molecule type" value="Genomic_DNA"/>
</dbReference>
<name>A0A839GZ58_9BACT</name>
<feature type="domain" description="Terminase ATPase subunit N-terminal" evidence="1">
    <location>
        <begin position="11"/>
        <end position="54"/>
    </location>
</feature>
<gene>
    <name evidence="2" type="ORF">FHS90_003685</name>
</gene>
<sequence length="152" mass="17587">MAKKTAKSENRELAEALYLNTNKTQEEIAARVGVTPKTICAWKEADEWEMKKAIKNSGRQNIIRHFFLEIQQIQQSAQAQDNRMLTDKEVLRIKNLTKSIAELDKKLALDTYVEVFEEFTHWLFNTDSLAAKKMIGHLDQFIDKKLSDLSKS</sequence>
<dbReference type="RefSeq" id="WP_182514008.1">
    <property type="nucleotide sequence ID" value="NZ_JACJIQ010000017.1"/>
</dbReference>
<organism evidence="2 3">
    <name type="scientific">Rufibacter quisquiliarum</name>
    <dbReference type="NCBI Taxonomy" id="1549639"/>
    <lineage>
        <taxon>Bacteria</taxon>
        <taxon>Pseudomonadati</taxon>
        <taxon>Bacteroidota</taxon>
        <taxon>Cytophagia</taxon>
        <taxon>Cytophagales</taxon>
        <taxon>Hymenobacteraceae</taxon>
        <taxon>Rufibacter</taxon>
    </lineage>
</organism>
<reference evidence="2 3" key="1">
    <citation type="submission" date="2020-08" db="EMBL/GenBank/DDBJ databases">
        <title>Genomic Encyclopedia of Type Strains, Phase IV (KMG-IV): sequencing the most valuable type-strain genomes for metagenomic binning, comparative biology and taxonomic classification.</title>
        <authorList>
            <person name="Goeker M."/>
        </authorList>
    </citation>
    <scope>NUCLEOTIDE SEQUENCE [LARGE SCALE GENOMIC DNA]</scope>
    <source>
        <strain evidence="2 3">DSM 29854</strain>
    </source>
</reference>
<evidence type="ECO:0000313" key="2">
    <source>
        <dbReference type="EMBL" id="MBA9078951.1"/>
    </source>
</evidence>
<evidence type="ECO:0000313" key="3">
    <source>
        <dbReference type="Proteomes" id="UP000563094"/>
    </source>
</evidence>
<accession>A0A839GZ58</accession>
<evidence type="ECO:0000259" key="1">
    <source>
        <dbReference type="Pfam" id="PF06056"/>
    </source>
</evidence>